<sequence>MTGVDWSSSVGVITLPSGATVRGRRVADAVSPADFALILAPGPTPLWAHRRIRWPDFWVPTDRADALDAFREALRRAHAGDRVEAACRGGIGRTGTTLAALAILDGVPAHDAVRWVRERYHPKAVETPWQRAWLRRLPSH</sequence>
<dbReference type="Gene3D" id="3.90.190.10">
    <property type="entry name" value="Protein tyrosine phosphatase superfamily"/>
    <property type="match status" value="1"/>
</dbReference>
<reference evidence="2 3" key="1">
    <citation type="submission" date="2021-02" db="EMBL/GenBank/DDBJ databases">
        <authorList>
            <person name="Lee D.-H."/>
        </authorList>
    </citation>
    <scope>NUCLEOTIDE SEQUENCE [LARGE SCALE GENOMIC DNA]</scope>
    <source>
        <strain evidence="2 3">MMS20-R2-29</strain>
    </source>
</reference>
<dbReference type="Pfam" id="PF00102">
    <property type="entry name" value="Y_phosphatase"/>
    <property type="match status" value="1"/>
</dbReference>
<feature type="domain" description="Tyrosine specific protein phosphatases" evidence="1">
    <location>
        <begin position="64"/>
        <end position="119"/>
    </location>
</feature>
<evidence type="ECO:0000259" key="1">
    <source>
        <dbReference type="PROSITE" id="PS50056"/>
    </source>
</evidence>
<comment type="caution">
    <text evidence="2">The sequence shown here is derived from an EMBL/GenBank/DDBJ whole genome shotgun (WGS) entry which is preliminary data.</text>
</comment>
<keyword evidence="3" id="KW-1185">Reference proteome</keyword>
<evidence type="ECO:0000313" key="3">
    <source>
        <dbReference type="Proteomes" id="UP000809587"/>
    </source>
</evidence>
<dbReference type="PANTHER" id="PTHR23339">
    <property type="entry name" value="TYROSINE SPECIFIC PROTEIN PHOSPHATASE AND DUAL SPECIFICITY PROTEIN PHOSPHATASE"/>
    <property type="match status" value="1"/>
</dbReference>
<dbReference type="PROSITE" id="PS50056">
    <property type="entry name" value="TYR_PHOSPHATASE_2"/>
    <property type="match status" value="1"/>
</dbReference>
<protein>
    <submittedName>
        <fullName evidence="2">Protein phosphatase</fullName>
    </submittedName>
</protein>
<dbReference type="InterPro" id="IPR000387">
    <property type="entry name" value="Tyr_Pase_dom"/>
</dbReference>
<dbReference type="InterPro" id="IPR000242">
    <property type="entry name" value="PTP_cat"/>
</dbReference>
<dbReference type="InterPro" id="IPR050561">
    <property type="entry name" value="PTP"/>
</dbReference>
<dbReference type="InterPro" id="IPR029021">
    <property type="entry name" value="Prot-tyrosine_phosphatase-like"/>
</dbReference>
<name>A0ABS2JH29_9ACTN</name>
<organism evidence="2 3">
    <name type="scientific">Micromonospora humidisoli</name>
    <dbReference type="NCBI Taxonomy" id="2807622"/>
    <lineage>
        <taxon>Bacteria</taxon>
        <taxon>Bacillati</taxon>
        <taxon>Actinomycetota</taxon>
        <taxon>Actinomycetes</taxon>
        <taxon>Micromonosporales</taxon>
        <taxon>Micromonosporaceae</taxon>
        <taxon>Micromonospora</taxon>
    </lineage>
</organism>
<evidence type="ECO:0000313" key="2">
    <source>
        <dbReference type="EMBL" id="MBM7085496.1"/>
    </source>
</evidence>
<accession>A0ABS2JH29</accession>
<proteinExistence type="predicted"/>
<gene>
    <name evidence="2" type="ORF">JQN84_23510</name>
</gene>
<dbReference type="Proteomes" id="UP000809587">
    <property type="component" value="Unassembled WGS sequence"/>
</dbReference>
<dbReference type="EMBL" id="JAFEUO010000006">
    <property type="protein sequence ID" value="MBM7085496.1"/>
    <property type="molecule type" value="Genomic_DNA"/>
</dbReference>
<dbReference type="SUPFAM" id="SSF52799">
    <property type="entry name" value="(Phosphotyrosine protein) phosphatases II"/>
    <property type="match status" value="1"/>
</dbReference>